<evidence type="ECO:0008006" key="4">
    <source>
        <dbReference type="Google" id="ProtNLM"/>
    </source>
</evidence>
<keyword evidence="1" id="KW-1133">Transmembrane helix</keyword>
<dbReference type="eggNOG" id="COG2364">
    <property type="taxonomic scope" value="Bacteria"/>
</dbReference>
<evidence type="ECO:0000313" key="2">
    <source>
        <dbReference type="EMBL" id="EIJ67222.1"/>
    </source>
</evidence>
<dbReference type="Pfam" id="PF19700">
    <property type="entry name" value="DUF6198"/>
    <property type="match status" value="1"/>
</dbReference>
<feature type="transmembrane region" description="Helical" evidence="1">
    <location>
        <begin position="65"/>
        <end position="84"/>
    </location>
</feature>
<evidence type="ECO:0000256" key="1">
    <source>
        <dbReference type="SAM" id="Phobius"/>
    </source>
</evidence>
<dbReference type="OrthoDB" id="154912at2"/>
<protein>
    <recommendedName>
        <fullName evidence="4">YitT family protein</fullName>
    </recommendedName>
</protein>
<dbReference type="AlphaFoldDB" id="I3D679"/>
<feature type="transmembrane region" description="Helical" evidence="1">
    <location>
        <begin position="177"/>
        <end position="201"/>
    </location>
</feature>
<keyword evidence="1" id="KW-0472">Membrane</keyword>
<keyword evidence="3" id="KW-1185">Reference proteome</keyword>
<dbReference type="PANTHER" id="PTHR40078:SF1">
    <property type="entry name" value="INTEGRAL MEMBRANE PROTEIN"/>
    <property type="match status" value="1"/>
</dbReference>
<evidence type="ECO:0000313" key="3">
    <source>
        <dbReference type="Proteomes" id="UP000006457"/>
    </source>
</evidence>
<dbReference type="InterPro" id="IPR038750">
    <property type="entry name" value="YczE/YyaS-like"/>
</dbReference>
<dbReference type="PATRIC" id="fig|1095749.3.peg.2106"/>
<dbReference type="EMBL" id="AJSX01000047">
    <property type="protein sequence ID" value="EIJ67222.1"/>
    <property type="molecule type" value="Genomic_DNA"/>
</dbReference>
<sequence length="223" mass="23866">MSKMFSLLPQTRWTATSFWSLEAKSLGVLVFSLAIMGIGEGLLLLSNLGSSPWTILAQGIALQGHFSVGWASFIISILVMLAWIPLRLKVGIGTLFNVFIIALVLGMTVSLFSAPSALIGRFTFAIVGILCFGVGSSFYLTCHQGAGPRDGLMVGLCQHFHLRIGIVRTILEVSACILGFILGGTVGIGTLLFAFLIGWIVQFTVSMINRSPCLLSKIEGPTI</sequence>
<dbReference type="Proteomes" id="UP000006457">
    <property type="component" value="Unassembled WGS sequence"/>
</dbReference>
<gene>
    <name evidence="2" type="ORF">HMPREF1052_0774</name>
</gene>
<reference evidence="2 3" key="1">
    <citation type="submission" date="2012-03" db="EMBL/GenBank/DDBJ databases">
        <authorList>
            <person name="Harkins D.M."/>
            <person name="Madupu R."/>
            <person name="Durkin A.S."/>
            <person name="Torralba M."/>
            <person name="Methe B."/>
            <person name="Sutton G.G."/>
            <person name="Nelson K.E."/>
        </authorList>
    </citation>
    <scope>NUCLEOTIDE SEQUENCE [LARGE SCALE GENOMIC DNA]</scope>
    <source>
        <strain evidence="2 3">CCUG 2042</strain>
    </source>
</reference>
<dbReference type="RefSeq" id="WP_005761685.1">
    <property type="nucleotide sequence ID" value="NZ_AJSX01000047.1"/>
</dbReference>
<feature type="transmembrane region" description="Helical" evidence="1">
    <location>
        <begin position="91"/>
        <end position="112"/>
    </location>
</feature>
<proteinExistence type="predicted"/>
<comment type="caution">
    <text evidence="2">The sequence shown here is derived from an EMBL/GenBank/DDBJ whole genome shotgun (WGS) entry which is preliminary data.</text>
</comment>
<keyword evidence="1" id="KW-0812">Transmembrane</keyword>
<name>I3D679_9PAST</name>
<feature type="transmembrane region" description="Helical" evidence="1">
    <location>
        <begin position="21"/>
        <end position="45"/>
    </location>
</feature>
<dbReference type="PANTHER" id="PTHR40078">
    <property type="entry name" value="INTEGRAL MEMBRANE PROTEIN-RELATED"/>
    <property type="match status" value="1"/>
</dbReference>
<feature type="transmembrane region" description="Helical" evidence="1">
    <location>
        <begin position="118"/>
        <end position="140"/>
    </location>
</feature>
<accession>I3D679</accession>
<organism evidence="2 3">
    <name type="scientific">Pasteurella bettyae CCUG 2042</name>
    <dbReference type="NCBI Taxonomy" id="1095749"/>
    <lineage>
        <taxon>Bacteria</taxon>
        <taxon>Pseudomonadati</taxon>
        <taxon>Pseudomonadota</taxon>
        <taxon>Gammaproteobacteria</taxon>
        <taxon>Pasteurellales</taxon>
        <taxon>Pasteurellaceae</taxon>
        <taxon>Pasteurella</taxon>
    </lineage>
</organism>